<organism evidence="2 3">
    <name type="scientific">Portunus trituberculatus</name>
    <name type="common">Swimming crab</name>
    <name type="synonym">Neptunus trituberculatus</name>
    <dbReference type="NCBI Taxonomy" id="210409"/>
    <lineage>
        <taxon>Eukaryota</taxon>
        <taxon>Metazoa</taxon>
        <taxon>Ecdysozoa</taxon>
        <taxon>Arthropoda</taxon>
        <taxon>Crustacea</taxon>
        <taxon>Multicrustacea</taxon>
        <taxon>Malacostraca</taxon>
        <taxon>Eumalacostraca</taxon>
        <taxon>Eucarida</taxon>
        <taxon>Decapoda</taxon>
        <taxon>Pleocyemata</taxon>
        <taxon>Brachyura</taxon>
        <taxon>Eubrachyura</taxon>
        <taxon>Portunoidea</taxon>
        <taxon>Portunidae</taxon>
        <taxon>Portuninae</taxon>
        <taxon>Portunus</taxon>
    </lineage>
</organism>
<dbReference type="AlphaFoldDB" id="A0A5B7CI83"/>
<dbReference type="OrthoDB" id="45365at2759"/>
<feature type="compositionally biased region" description="Basic and acidic residues" evidence="1">
    <location>
        <begin position="29"/>
        <end position="41"/>
    </location>
</feature>
<dbReference type="Proteomes" id="UP000324222">
    <property type="component" value="Unassembled WGS sequence"/>
</dbReference>
<sequence>MDSDPENLDKQFSNRLLLRHASQNSLDESSQKHIPRSETKHKLPYRNPQHFPRAFDNLNLMRRRR</sequence>
<keyword evidence="3" id="KW-1185">Reference proteome</keyword>
<reference evidence="2 3" key="1">
    <citation type="submission" date="2019-05" db="EMBL/GenBank/DDBJ databases">
        <title>Another draft genome of Portunus trituberculatus and its Hox gene families provides insights of decapod evolution.</title>
        <authorList>
            <person name="Jeong J.-H."/>
            <person name="Song I."/>
            <person name="Kim S."/>
            <person name="Choi T."/>
            <person name="Kim D."/>
            <person name="Ryu S."/>
            <person name="Kim W."/>
        </authorList>
    </citation>
    <scope>NUCLEOTIDE SEQUENCE [LARGE SCALE GENOMIC DNA]</scope>
    <source>
        <tissue evidence="2">Muscle</tissue>
    </source>
</reference>
<evidence type="ECO:0000313" key="2">
    <source>
        <dbReference type="EMBL" id="MPC09217.1"/>
    </source>
</evidence>
<gene>
    <name evidence="2" type="primary">kel_1</name>
    <name evidence="2" type="ORF">E2C01_001819</name>
</gene>
<evidence type="ECO:0000256" key="1">
    <source>
        <dbReference type="SAM" id="MobiDB-lite"/>
    </source>
</evidence>
<protein>
    <submittedName>
        <fullName evidence="2">Ring canal kelch</fullName>
    </submittedName>
</protein>
<evidence type="ECO:0000313" key="3">
    <source>
        <dbReference type="Proteomes" id="UP000324222"/>
    </source>
</evidence>
<feature type="region of interest" description="Disordered" evidence="1">
    <location>
        <begin position="20"/>
        <end position="65"/>
    </location>
</feature>
<accession>A0A5B7CI83</accession>
<proteinExistence type="predicted"/>
<dbReference type="EMBL" id="VSRR010000059">
    <property type="protein sequence ID" value="MPC09217.1"/>
    <property type="molecule type" value="Genomic_DNA"/>
</dbReference>
<comment type="caution">
    <text evidence="2">The sequence shown here is derived from an EMBL/GenBank/DDBJ whole genome shotgun (WGS) entry which is preliminary data.</text>
</comment>
<name>A0A5B7CI83_PORTR</name>